<dbReference type="AlphaFoldDB" id="A0A098BSZ3"/>
<feature type="region of interest" description="Disordered" evidence="1">
    <location>
        <begin position="308"/>
        <end position="333"/>
    </location>
</feature>
<reference evidence="2 3" key="1">
    <citation type="journal article" date="2014" name="Genome Announc.">
        <title>Draft Genome Sequence of Propane- and Butane-Oxidizing Actinobacterium Rhodococcus ruber IEGM 231.</title>
        <authorList>
            <person name="Ivshina I.B."/>
            <person name="Kuyukina M.S."/>
            <person name="Krivoruchko A.V."/>
            <person name="Barbe V."/>
            <person name="Fischer C."/>
        </authorList>
    </citation>
    <scope>NUCLEOTIDE SEQUENCE [LARGE SCALE GENOMIC DNA]</scope>
</reference>
<feature type="region of interest" description="Disordered" evidence="1">
    <location>
        <begin position="206"/>
        <end position="233"/>
    </location>
</feature>
<accession>A0A098BSZ3</accession>
<protein>
    <submittedName>
        <fullName evidence="2">Uncharacterized protein</fullName>
    </submittedName>
</protein>
<feature type="region of interest" description="Disordered" evidence="1">
    <location>
        <begin position="282"/>
        <end position="301"/>
    </location>
</feature>
<organism evidence="2 3">
    <name type="scientific">Rhodococcus ruber</name>
    <dbReference type="NCBI Taxonomy" id="1830"/>
    <lineage>
        <taxon>Bacteria</taxon>
        <taxon>Bacillati</taxon>
        <taxon>Actinomycetota</taxon>
        <taxon>Actinomycetes</taxon>
        <taxon>Mycobacteriales</taxon>
        <taxon>Nocardiaceae</taxon>
        <taxon>Rhodococcus</taxon>
    </lineage>
</organism>
<name>A0A098BSZ3_9NOCA</name>
<proteinExistence type="predicted"/>
<dbReference type="Proteomes" id="UP000042997">
    <property type="component" value="Unassembled WGS sequence"/>
</dbReference>
<dbReference type="EMBL" id="CCSD01000102">
    <property type="protein sequence ID" value="CDZ91803.1"/>
    <property type="molecule type" value="Genomic_DNA"/>
</dbReference>
<sequence>MLHVDRAAECGQNRFVHRLRQCRVREDDLGEIVGGRLHGSSDTESLDLLGDIRTDHVGTEEFTAVGVEDRLHEAVGFADRERLPGRLQVELPDLEAAAGRTRSFFGETEAGDLRPRIGTARNVVAVQRPDVIRTGEPVHTQHGLVACLVGEAGCARHVTDRVHAECGGATPLVGGDESAIDLDAEFLEAEVLDVALDSGRNENPVHGRLVDRSVGRPDGHGDGVRADRQFGHRGAGVNPDASLLELPPYVARDGGILDRHDLRSHLDEGDVGAEIVVQTREFDADGAGADDQQGLRKLRRDQSLEVCPDPVAVGHDTGNRTGPGPGGQDDMVGPVLGHRLVRGRHGDDSLVEQPRRPPDDVDAVLLHQVADAVGQSPRHRPAELDEACHVEFHTAGTEPERPKVRQRVGDIGTVQQRLGRDAPPVQADPPEPVPLDDGGAQTVLRGTDGGDIATRPAPDDDDVVLLCHGVPLRRASARVTRRNAGVLAGRWRRARRRSPGGRTRA</sequence>
<gene>
    <name evidence="2" type="ORF">RHRU231_870057</name>
</gene>
<feature type="compositionally biased region" description="Basic and acidic residues" evidence="1">
    <location>
        <begin position="206"/>
        <end position="230"/>
    </location>
</feature>
<feature type="region of interest" description="Disordered" evidence="1">
    <location>
        <begin position="420"/>
        <end position="459"/>
    </location>
</feature>
<evidence type="ECO:0000256" key="1">
    <source>
        <dbReference type="SAM" id="MobiDB-lite"/>
    </source>
</evidence>
<evidence type="ECO:0000313" key="3">
    <source>
        <dbReference type="Proteomes" id="UP000042997"/>
    </source>
</evidence>
<evidence type="ECO:0000313" key="2">
    <source>
        <dbReference type="EMBL" id="CDZ91803.1"/>
    </source>
</evidence>